<dbReference type="Proteomes" id="UP000198891">
    <property type="component" value="Unassembled WGS sequence"/>
</dbReference>
<organism evidence="3 4">
    <name type="scientific">Herbiconiux ginsengi</name>
    <dbReference type="NCBI Taxonomy" id="381665"/>
    <lineage>
        <taxon>Bacteria</taxon>
        <taxon>Bacillati</taxon>
        <taxon>Actinomycetota</taxon>
        <taxon>Actinomycetes</taxon>
        <taxon>Micrococcales</taxon>
        <taxon>Microbacteriaceae</taxon>
        <taxon>Herbiconiux</taxon>
    </lineage>
</organism>
<dbReference type="OrthoDB" id="9798122at2"/>
<dbReference type="AlphaFoldDB" id="A0A1H3LB73"/>
<keyword evidence="2" id="KW-0472">Membrane</keyword>
<dbReference type="Pfam" id="PF03583">
    <property type="entry name" value="LIP"/>
    <property type="match status" value="1"/>
</dbReference>
<sequence length="438" mass="44954">MSTPSDPRPAEPPPNTQPARPARSGRGHRVRRVLIGVGLLAAIGLGLAIASGYWTTDRRLAEGTAEEATEESFYQVPDPVPAAAPGTLLREEPLLSAPNGSKAWRILYHSTDVHGSDILVSGVVVAPDSPAPPGGRPIVSWGHPTTGAAQRCAPSLGIAPFDVIEGLTQLLDAGYVVVATDYSGMGAAGPDSYLIGDTEGNNVLDAARAARALDGTGAGTRLVLWGHSQGGQAVLFAAQRAADYAPELHLQAVAVAAPATNLAELLKADVGDVSGVTIGSYAFAAYSSVYEPTTPGATLESILTPEGAAVTDEMAALCLFGQNRELHDIATPLIGKYLAGDPGTTEPWATLLAQNTPGGVRLPVPLFVAQGDADQLVRPEITAQFVAGERALGTEVTFETIADTGHGLVALRAVPKLVDWLKTAAPASSTAPSTAPAG</sequence>
<accession>A0A1H3LB73</accession>
<feature type="compositionally biased region" description="Pro residues" evidence="1">
    <location>
        <begin position="1"/>
        <end position="16"/>
    </location>
</feature>
<dbReference type="SUPFAM" id="SSF53474">
    <property type="entry name" value="alpha/beta-Hydrolases"/>
    <property type="match status" value="1"/>
</dbReference>
<evidence type="ECO:0000256" key="2">
    <source>
        <dbReference type="SAM" id="Phobius"/>
    </source>
</evidence>
<evidence type="ECO:0000313" key="3">
    <source>
        <dbReference type="EMBL" id="SDY61662.1"/>
    </source>
</evidence>
<dbReference type="InterPro" id="IPR005152">
    <property type="entry name" value="Lipase_secreted"/>
</dbReference>
<dbReference type="PIRSF" id="PIRSF029171">
    <property type="entry name" value="Esterase_LipA"/>
    <property type="match status" value="1"/>
</dbReference>
<dbReference type="InterPro" id="IPR029058">
    <property type="entry name" value="AB_hydrolase_fold"/>
</dbReference>
<reference evidence="3 4" key="1">
    <citation type="submission" date="2016-10" db="EMBL/GenBank/DDBJ databases">
        <authorList>
            <person name="de Groot N.N."/>
        </authorList>
    </citation>
    <scope>NUCLEOTIDE SEQUENCE [LARGE SCALE GENOMIC DNA]</scope>
    <source>
        <strain evidence="3 4">CGMCC 4.3491</strain>
    </source>
</reference>
<name>A0A1H3LB73_9MICO</name>
<protein>
    <submittedName>
        <fullName evidence="3">Secretory lipase</fullName>
    </submittedName>
</protein>
<feature type="transmembrane region" description="Helical" evidence="2">
    <location>
        <begin position="33"/>
        <end position="54"/>
    </location>
</feature>
<keyword evidence="2" id="KW-1133">Transmembrane helix</keyword>
<dbReference type="GO" id="GO:0016042">
    <property type="term" value="P:lipid catabolic process"/>
    <property type="evidence" value="ECO:0007669"/>
    <property type="project" value="InterPro"/>
</dbReference>
<proteinExistence type="predicted"/>
<keyword evidence="2" id="KW-0812">Transmembrane</keyword>
<gene>
    <name evidence="3" type="ORF">SAMN05216554_0906</name>
</gene>
<feature type="region of interest" description="Disordered" evidence="1">
    <location>
        <begin position="1"/>
        <end position="27"/>
    </location>
</feature>
<evidence type="ECO:0000256" key="1">
    <source>
        <dbReference type="SAM" id="MobiDB-lite"/>
    </source>
</evidence>
<dbReference type="Gene3D" id="3.40.50.1820">
    <property type="entry name" value="alpha/beta hydrolase"/>
    <property type="match status" value="2"/>
</dbReference>
<dbReference type="EMBL" id="FNPZ01000001">
    <property type="protein sequence ID" value="SDY61662.1"/>
    <property type="molecule type" value="Genomic_DNA"/>
</dbReference>
<evidence type="ECO:0000313" key="4">
    <source>
        <dbReference type="Proteomes" id="UP000198891"/>
    </source>
</evidence>
<dbReference type="PANTHER" id="PTHR34853:SF1">
    <property type="entry name" value="LIPASE 5"/>
    <property type="match status" value="1"/>
</dbReference>
<keyword evidence="4" id="KW-1185">Reference proteome</keyword>
<dbReference type="PANTHER" id="PTHR34853">
    <property type="match status" value="1"/>
</dbReference>
<dbReference type="GO" id="GO:0004806">
    <property type="term" value="F:triacylglycerol lipase activity"/>
    <property type="evidence" value="ECO:0007669"/>
    <property type="project" value="InterPro"/>
</dbReference>
<dbReference type="STRING" id="381665.SAMN05216554_0906"/>